<evidence type="ECO:0000256" key="1">
    <source>
        <dbReference type="SAM" id="Phobius"/>
    </source>
</evidence>
<proteinExistence type="predicted"/>
<dbReference type="GeneID" id="37144035"/>
<accession>A0A319CMX0</accession>
<dbReference type="RefSeq" id="XP_025497026.1">
    <property type="nucleotide sequence ID" value="XM_025641293.1"/>
</dbReference>
<feature type="transmembrane region" description="Helical" evidence="1">
    <location>
        <begin position="33"/>
        <end position="52"/>
    </location>
</feature>
<dbReference type="EMBL" id="KZ821675">
    <property type="protein sequence ID" value="PYH86826.1"/>
    <property type="molecule type" value="Genomic_DNA"/>
</dbReference>
<dbReference type="Proteomes" id="UP000248340">
    <property type="component" value="Unassembled WGS sequence"/>
</dbReference>
<dbReference type="VEuPathDB" id="FungiDB:BO82DRAFT_52049"/>
<organism evidence="2 3">
    <name type="scientific">Aspergillus uvarum CBS 121591</name>
    <dbReference type="NCBI Taxonomy" id="1448315"/>
    <lineage>
        <taxon>Eukaryota</taxon>
        <taxon>Fungi</taxon>
        <taxon>Dikarya</taxon>
        <taxon>Ascomycota</taxon>
        <taxon>Pezizomycotina</taxon>
        <taxon>Eurotiomycetes</taxon>
        <taxon>Eurotiomycetidae</taxon>
        <taxon>Eurotiales</taxon>
        <taxon>Aspergillaceae</taxon>
        <taxon>Aspergillus</taxon>
        <taxon>Aspergillus subgen. Circumdati</taxon>
    </lineage>
</organism>
<evidence type="ECO:0000313" key="2">
    <source>
        <dbReference type="EMBL" id="PYH86826.1"/>
    </source>
</evidence>
<keyword evidence="1" id="KW-0472">Membrane</keyword>
<sequence>MRSPHHSGIIGKYCRQWPVVTIPTIELWGRRRILMVCALAQGVYYLLATVLLRFSDENGGANKHVYGSAAATFFFCILRLLWPWFSRHRMVTPGRAYLKAGSSRVRVLVRQAHTSTVTISRAIICLLKSK</sequence>
<dbReference type="AlphaFoldDB" id="A0A319CMX0"/>
<feature type="transmembrane region" description="Helical" evidence="1">
    <location>
        <begin position="64"/>
        <end position="82"/>
    </location>
</feature>
<name>A0A319CMX0_9EURO</name>
<keyword evidence="1" id="KW-1133">Transmembrane helix</keyword>
<keyword evidence="1" id="KW-0812">Transmembrane</keyword>
<gene>
    <name evidence="2" type="ORF">BO82DRAFT_52049</name>
</gene>
<evidence type="ECO:0000313" key="3">
    <source>
        <dbReference type="Proteomes" id="UP000248340"/>
    </source>
</evidence>
<protein>
    <submittedName>
        <fullName evidence="2">Uncharacterized protein</fullName>
    </submittedName>
</protein>
<dbReference type="OrthoDB" id="10501181at2759"/>
<keyword evidence="3" id="KW-1185">Reference proteome</keyword>
<reference evidence="2 3" key="1">
    <citation type="submission" date="2016-12" db="EMBL/GenBank/DDBJ databases">
        <title>The genomes of Aspergillus section Nigri reveals drivers in fungal speciation.</title>
        <authorList>
            <consortium name="DOE Joint Genome Institute"/>
            <person name="Vesth T.C."/>
            <person name="Nybo J."/>
            <person name="Theobald S."/>
            <person name="Brandl J."/>
            <person name="Frisvad J.C."/>
            <person name="Nielsen K.F."/>
            <person name="Lyhne E.K."/>
            <person name="Kogle M.E."/>
            <person name="Kuo A."/>
            <person name="Riley R."/>
            <person name="Clum A."/>
            <person name="Nolan M."/>
            <person name="Lipzen A."/>
            <person name="Salamov A."/>
            <person name="Henrissat B."/>
            <person name="Wiebenga A."/>
            <person name="De Vries R.P."/>
            <person name="Grigoriev I.V."/>
            <person name="Mortensen U.H."/>
            <person name="Andersen M.R."/>
            <person name="Baker S.E."/>
        </authorList>
    </citation>
    <scope>NUCLEOTIDE SEQUENCE [LARGE SCALE GENOMIC DNA]</scope>
    <source>
        <strain evidence="2 3">CBS 121591</strain>
    </source>
</reference>